<evidence type="ECO:0000256" key="1">
    <source>
        <dbReference type="PIRSR" id="PIRSR601310-1"/>
    </source>
</evidence>
<comment type="caution">
    <text evidence="5">The sequence shown here is derived from an EMBL/GenBank/DDBJ whole genome shotgun (WGS) entry which is preliminary data.</text>
</comment>
<protein>
    <submittedName>
        <fullName evidence="5">Histidine triad nucleotide-binding protein</fullName>
    </submittedName>
</protein>
<dbReference type="GO" id="GO:0003824">
    <property type="term" value="F:catalytic activity"/>
    <property type="evidence" value="ECO:0007669"/>
    <property type="project" value="InterPro"/>
</dbReference>
<evidence type="ECO:0000313" key="5">
    <source>
        <dbReference type="EMBL" id="GLW93666.1"/>
    </source>
</evidence>
<dbReference type="CDD" id="cd01276">
    <property type="entry name" value="PKCI_related"/>
    <property type="match status" value="1"/>
</dbReference>
<feature type="short sequence motif" description="Histidine triad motif" evidence="2 3">
    <location>
        <begin position="97"/>
        <end position="101"/>
    </location>
</feature>
<dbReference type="PROSITE" id="PS51084">
    <property type="entry name" value="HIT_2"/>
    <property type="match status" value="1"/>
</dbReference>
<evidence type="ECO:0000313" key="6">
    <source>
        <dbReference type="Proteomes" id="UP001165042"/>
    </source>
</evidence>
<sequence>MSGCLFCKIIAGEVPATTVYENDDVLAFRDINPQAEVHVLVVPKPHHQDAKDLTATPDLLAAVIDAGAEVAKIEGIHDSGYRFVFNTGDDACRTVFHAHLHVLGGEQLSTFGH</sequence>
<dbReference type="Gene3D" id="3.30.428.10">
    <property type="entry name" value="HIT-like"/>
    <property type="match status" value="1"/>
</dbReference>
<feature type="domain" description="HIT" evidence="4">
    <location>
        <begin position="5"/>
        <end position="113"/>
    </location>
</feature>
<dbReference type="RefSeq" id="WP_253840769.1">
    <property type="nucleotide sequence ID" value="NZ_BAAAVC010000006.1"/>
</dbReference>
<dbReference type="AlphaFoldDB" id="A0A9W6VBZ0"/>
<name>A0A9W6VBZ0_9PSEU</name>
<dbReference type="PANTHER" id="PTHR23089">
    <property type="entry name" value="HISTIDINE TRIAD HIT PROTEIN"/>
    <property type="match status" value="1"/>
</dbReference>
<dbReference type="EMBL" id="BSSD01000007">
    <property type="protein sequence ID" value="GLW93666.1"/>
    <property type="molecule type" value="Genomic_DNA"/>
</dbReference>
<feature type="active site" description="Tele-AMP-histidine intermediate" evidence="1">
    <location>
        <position position="99"/>
    </location>
</feature>
<reference evidence="5" key="1">
    <citation type="submission" date="2023-02" db="EMBL/GenBank/DDBJ databases">
        <title>Actinokineospora globicatena NBRC 15670.</title>
        <authorList>
            <person name="Ichikawa N."/>
            <person name="Sato H."/>
            <person name="Tonouchi N."/>
        </authorList>
    </citation>
    <scope>NUCLEOTIDE SEQUENCE</scope>
    <source>
        <strain evidence="5">NBRC 15670</strain>
    </source>
</reference>
<evidence type="ECO:0000256" key="2">
    <source>
        <dbReference type="PIRSR" id="PIRSR601310-3"/>
    </source>
</evidence>
<evidence type="ECO:0000256" key="3">
    <source>
        <dbReference type="PROSITE-ProRule" id="PRU00464"/>
    </source>
</evidence>
<gene>
    <name evidence="5" type="primary">hit</name>
    <name evidence="5" type="ORF">Aglo03_44820</name>
</gene>
<evidence type="ECO:0000259" key="4">
    <source>
        <dbReference type="PROSITE" id="PS51084"/>
    </source>
</evidence>
<dbReference type="InterPro" id="IPR011146">
    <property type="entry name" value="HIT-like"/>
</dbReference>
<dbReference type="InterPro" id="IPR036265">
    <property type="entry name" value="HIT-like_sf"/>
</dbReference>
<dbReference type="Pfam" id="PF01230">
    <property type="entry name" value="HIT"/>
    <property type="match status" value="1"/>
</dbReference>
<proteinExistence type="predicted"/>
<dbReference type="InterPro" id="IPR001310">
    <property type="entry name" value="Histidine_triad_HIT"/>
</dbReference>
<keyword evidence="6" id="KW-1185">Reference proteome</keyword>
<dbReference type="SUPFAM" id="SSF54197">
    <property type="entry name" value="HIT-like"/>
    <property type="match status" value="1"/>
</dbReference>
<organism evidence="5 6">
    <name type="scientific">Actinokineospora globicatena</name>
    <dbReference type="NCBI Taxonomy" id="103729"/>
    <lineage>
        <taxon>Bacteria</taxon>
        <taxon>Bacillati</taxon>
        <taxon>Actinomycetota</taxon>
        <taxon>Actinomycetes</taxon>
        <taxon>Pseudonocardiales</taxon>
        <taxon>Pseudonocardiaceae</taxon>
        <taxon>Actinokineospora</taxon>
    </lineage>
</organism>
<dbReference type="Proteomes" id="UP001165042">
    <property type="component" value="Unassembled WGS sequence"/>
</dbReference>
<accession>A0A9W6VBZ0</accession>
<dbReference type="PRINTS" id="PR00332">
    <property type="entry name" value="HISTRIAD"/>
</dbReference>